<feature type="transmembrane region" description="Helical" evidence="1">
    <location>
        <begin position="12"/>
        <end position="39"/>
    </location>
</feature>
<keyword evidence="1" id="KW-0472">Membrane</keyword>
<sequence>MRINESGTTTLLRIGGCAAIGMALCYISVAVIFFGLLSLPAGLDSLGRMQFYL</sequence>
<organism evidence="2">
    <name type="scientific">Rheinheimera sp. BAL341</name>
    <dbReference type="NCBI Taxonomy" id="1708203"/>
    <lineage>
        <taxon>Bacteria</taxon>
        <taxon>Pseudomonadati</taxon>
        <taxon>Pseudomonadota</taxon>
        <taxon>Gammaproteobacteria</taxon>
        <taxon>Chromatiales</taxon>
        <taxon>Chromatiaceae</taxon>
        <taxon>Rheinheimera</taxon>
    </lineage>
</organism>
<proteinExistence type="predicted"/>
<dbReference type="EMBL" id="CAAJGR010000023">
    <property type="protein sequence ID" value="VHO06155.1"/>
    <property type="molecule type" value="Genomic_DNA"/>
</dbReference>
<keyword evidence="1" id="KW-0812">Transmembrane</keyword>
<name>A0A486XWH4_9GAMM</name>
<evidence type="ECO:0000256" key="1">
    <source>
        <dbReference type="SAM" id="Phobius"/>
    </source>
</evidence>
<keyword evidence="1" id="KW-1133">Transmembrane helix</keyword>
<protein>
    <submittedName>
        <fullName evidence="2">Uncharacterized protein</fullName>
    </submittedName>
</protein>
<accession>A0A486XWH4</accession>
<evidence type="ECO:0000313" key="2">
    <source>
        <dbReference type="EMBL" id="VHO06155.1"/>
    </source>
</evidence>
<dbReference type="AlphaFoldDB" id="A0A486XWH4"/>
<reference evidence="2" key="1">
    <citation type="submission" date="2019-04" db="EMBL/GenBank/DDBJ databases">
        <authorList>
            <person name="Brambilla D."/>
        </authorList>
    </citation>
    <scope>NUCLEOTIDE SEQUENCE</scope>
    <source>
        <strain evidence="2">BAL1</strain>
    </source>
</reference>
<gene>
    <name evidence="2" type="ORF">BAL341_3193</name>
</gene>